<reference evidence="1 2" key="1">
    <citation type="submission" date="2007-08" db="EMBL/GenBank/DDBJ databases">
        <authorList>
            <person name="Fulton L."/>
            <person name="Clifton S."/>
            <person name="Fulton B."/>
            <person name="Xu J."/>
            <person name="Minx P."/>
            <person name="Pepin K.H."/>
            <person name="Johnson M."/>
            <person name="Thiruvilangam P."/>
            <person name="Bhonagiri V."/>
            <person name="Nash W.E."/>
            <person name="Mardis E.R."/>
            <person name="Wilson R.K."/>
        </authorList>
    </citation>
    <scope>NUCLEOTIDE SEQUENCE [LARGE SCALE GENOMIC DNA]</scope>
    <source>
        <strain evidence="2">ATCC BAA-613 / DSM 15670 / CCUG 46953 / JCM 12243 / WAL 16351</strain>
    </source>
</reference>
<gene>
    <name evidence="1" type="ORF">CLOBOL_01352</name>
</gene>
<accession>A8RKK8</accession>
<dbReference type="PaxDb" id="411902-CLOBOL_01352"/>
<sequence>MLCHILCAEKDYVREGLIFGIQRHISPSTGRSGAKCTK</sequence>
<dbReference type="Proteomes" id="UP000005396">
    <property type="component" value="Unassembled WGS sequence"/>
</dbReference>
<protein>
    <submittedName>
        <fullName evidence="1">Uncharacterized protein</fullName>
    </submittedName>
</protein>
<dbReference type="HOGENOM" id="CLU_3326471_0_0_9"/>
<evidence type="ECO:0000313" key="1">
    <source>
        <dbReference type="EMBL" id="EDP18481.1"/>
    </source>
</evidence>
<name>A8RKK8_ENTBW</name>
<dbReference type="EMBL" id="ABCC02000015">
    <property type="protein sequence ID" value="EDP18481.1"/>
    <property type="molecule type" value="Genomic_DNA"/>
</dbReference>
<organism evidence="1 2">
    <name type="scientific">Enterocloster bolteae (strain ATCC BAA-613 / DSM 15670 / CCUG 46953 / JCM 12243 / WAL 16351)</name>
    <name type="common">Clostridium bolteae</name>
    <dbReference type="NCBI Taxonomy" id="411902"/>
    <lineage>
        <taxon>Bacteria</taxon>
        <taxon>Bacillati</taxon>
        <taxon>Bacillota</taxon>
        <taxon>Clostridia</taxon>
        <taxon>Lachnospirales</taxon>
        <taxon>Lachnospiraceae</taxon>
        <taxon>Enterocloster</taxon>
    </lineage>
</organism>
<proteinExistence type="predicted"/>
<reference evidence="1 2" key="2">
    <citation type="submission" date="2007-09" db="EMBL/GenBank/DDBJ databases">
        <title>Draft genome sequence of Clostridium bolteae (ATCC BAA-613).</title>
        <authorList>
            <person name="Sudarsanam P."/>
            <person name="Ley R."/>
            <person name="Guruge J."/>
            <person name="Turnbaugh P.J."/>
            <person name="Mahowald M."/>
            <person name="Liep D."/>
            <person name="Gordon J."/>
        </authorList>
    </citation>
    <scope>NUCLEOTIDE SEQUENCE [LARGE SCALE GENOMIC DNA]</scope>
    <source>
        <strain evidence="2">ATCC BAA-613 / DSM 15670 / CCUG 46953 / JCM 12243 / WAL 16351</strain>
    </source>
</reference>
<comment type="caution">
    <text evidence="1">The sequence shown here is derived from an EMBL/GenBank/DDBJ whole genome shotgun (WGS) entry which is preliminary data.</text>
</comment>
<dbReference type="AlphaFoldDB" id="A8RKK8"/>
<evidence type="ECO:0000313" key="2">
    <source>
        <dbReference type="Proteomes" id="UP000005396"/>
    </source>
</evidence>